<organism evidence="1 2">
    <name type="scientific">Portunus trituberculatus</name>
    <name type="common">Swimming crab</name>
    <name type="synonym">Neptunus trituberculatus</name>
    <dbReference type="NCBI Taxonomy" id="210409"/>
    <lineage>
        <taxon>Eukaryota</taxon>
        <taxon>Metazoa</taxon>
        <taxon>Ecdysozoa</taxon>
        <taxon>Arthropoda</taxon>
        <taxon>Crustacea</taxon>
        <taxon>Multicrustacea</taxon>
        <taxon>Malacostraca</taxon>
        <taxon>Eumalacostraca</taxon>
        <taxon>Eucarida</taxon>
        <taxon>Decapoda</taxon>
        <taxon>Pleocyemata</taxon>
        <taxon>Brachyura</taxon>
        <taxon>Eubrachyura</taxon>
        <taxon>Portunoidea</taxon>
        <taxon>Portunidae</taxon>
        <taxon>Portuninae</taxon>
        <taxon>Portunus</taxon>
    </lineage>
</organism>
<name>A0A5B7KDU5_PORTR</name>
<proteinExistence type="predicted"/>
<evidence type="ECO:0000313" key="1">
    <source>
        <dbReference type="EMBL" id="MPD05036.1"/>
    </source>
</evidence>
<protein>
    <submittedName>
        <fullName evidence="1">Uncharacterized protein</fullName>
    </submittedName>
</protein>
<gene>
    <name evidence="1" type="ORF">E2C01_100756</name>
</gene>
<accession>A0A5B7KDU5</accession>
<evidence type="ECO:0000313" key="2">
    <source>
        <dbReference type="Proteomes" id="UP000324222"/>
    </source>
</evidence>
<comment type="caution">
    <text evidence="1">The sequence shown here is derived from an EMBL/GenBank/DDBJ whole genome shotgun (WGS) entry which is preliminary data.</text>
</comment>
<sequence length="79" mass="8367">MSTQHCAWRADNIYSISGEPEDIPLPIHILSYQTRNTSAAAPQVTNSACVFASTSSPVTKLPVLAAGSYCTLHSPCSSN</sequence>
<dbReference type="AlphaFoldDB" id="A0A5B7KDU5"/>
<dbReference type="Proteomes" id="UP000324222">
    <property type="component" value="Unassembled WGS sequence"/>
</dbReference>
<keyword evidence="2" id="KW-1185">Reference proteome</keyword>
<reference evidence="1 2" key="1">
    <citation type="submission" date="2019-05" db="EMBL/GenBank/DDBJ databases">
        <title>Another draft genome of Portunus trituberculatus and its Hox gene families provides insights of decapod evolution.</title>
        <authorList>
            <person name="Jeong J.-H."/>
            <person name="Song I."/>
            <person name="Kim S."/>
            <person name="Choi T."/>
            <person name="Kim D."/>
            <person name="Ryu S."/>
            <person name="Kim W."/>
        </authorList>
    </citation>
    <scope>NUCLEOTIDE SEQUENCE [LARGE SCALE GENOMIC DNA]</scope>
    <source>
        <tissue evidence="1">Muscle</tissue>
    </source>
</reference>
<dbReference type="EMBL" id="VSRR010144085">
    <property type="protein sequence ID" value="MPD05036.1"/>
    <property type="molecule type" value="Genomic_DNA"/>
</dbReference>